<dbReference type="AlphaFoldDB" id="A0AAV6TUI3"/>
<comment type="caution">
    <text evidence="1">The sequence shown here is derived from an EMBL/GenBank/DDBJ whole genome shotgun (WGS) entry which is preliminary data.</text>
</comment>
<evidence type="ECO:0000313" key="1">
    <source>
        <dbReference type="EMBL" id="KAG8175301.1"/>
    </source>
</evidence>
<protein>
    <submittedName>
        <fullName evidence="1">Uncharacterized protein</fullName>
    </submittedName>
</protein>
<reference evidence="1 2" key="1">
    <citation type="journal article" date="2022" name="Nat. Ecol. Evol.">
        <title>A masculinizing supergene underlies an exaggerated male reproductive morph in a spider.</title>
        <authorList>
            <person name="Hendrickx F."/>
            <person name="De Corte Z."/>
            <person name="Sonet G."/>
            <person name="Van Belleghem S.M."/>
            <person name="Kostlbacher S."/>
            <person name="Vangestel C."/>
        </authorList>
    </citation>
    <scope>NUCLEOTIDE SEQUENCE [LARGE SCALE GENOMIC DNA]</scope>
    <source>
        <strain evidence="1">W744_W776</strain>
    </source>
</reference>
<gene>
    <name evidence="1" type="ORF">JTE90_008311</name>
</gene>
<organism evidence="1 2">
    <name type="scientific">Oedothorax gibbosus</name>
    <dbReference type="NCBI Taxonomy" id="931172"/>
    <lineage>
        <taxon>Eukaryota</taxon>
        <taxon>Metazoa</taxon>
        <taxon>Ecdysozoa</taxon>
        <taxon>Arthropoda</taxon>
        <taxon>Chelicerata</taxon>
        <taxon>Arachnida</taxon>
        <taxon>Araneae</taxon>
        <taxon>Araneomorphae</taxon>
        <taxon>Entelegynae</taxon>
        <taxon>Araneoidea</taxon>
        <taxon>Linyphiidae</taxon>
        <taxon>Erigoninae</taxon>
        <taxon>Oedothorax</taxon>
    </lineage>
</organism>
<sequence>MSHSDTETDLATDMTASSIGGKYALRPSALSNLADYGRLGDTELDNVDKVINYVVNDTEMSNDNTNVDLIKNAKDSEFASKDMNKNSLNSNFTNHDMINDKMSHLNSDGNSATPAFRREGFLVRMVLLMAFLEETKSRLMIYLVIVLPSTGRNSAILISVTKSLN</sequence>
<proteinExistence type="predicted"/>
<dbReference type="Proteomes" id="UP000827092">
    <property type="component" value="Unassembled WGS sequence"/>
</dbReference>
<accession>A0AAV6TUI3</accession>
<name>A0AAV6TUI3_9ARAC</name>
<keyword evidence="2" id="KW-1185">Reference proteome</keyword>
<evidence type="ECO:0000313" key="2">
    <source>
        <dbReference type="Proteomes" id="UP000827092"/>
    </source>
</evidence>
<dbReference type="EMBL" id="JAFNEN010001034">
    <property type="protein sequence ID" value="KAG8175301.1"/>
    <property type="molecule type" value="Genomic_DNA"/>
</dbReference>